<dbReference type="GO" id="GO:0010507">
    <property type="term" value="P:negative regulation of autophagy"/>
    <property type="evidence" value="ECO:0007669"/>
    <property type="project" value="TreeGrafter"/>
</dbReference>
<evidence type="ECO:0000256" key="2">
    <source>
        <dbReference type="ARBA" id="ARBA00022741"/>
    </source>
</evidence>
<dbReference type="PANTHER" id="PTHR11259:SF2">
    <property type="entry name" value="GH16429P"/>
    <property type="match status" value="1"/>
</dbReference>
<name>G4T6W2_SERID</name>
<dbReference type="GO" id="GO:1990131">
    <property type="term" value="C:Gtr1-Gtr2 GTPase complex"/>
    <property type="evidence" value="ECO:0007669"/>
    <property type="project" value="UniProtKB-UniRule"/>
</dbReference>
<dbReference type="FunCoup" id="G4T6W2">
    <property type="interactions" value="342"/>
</dbReference>
<keyword evidence="2 4" id="KW-0547">Nucleotide-binding</keyword>
<reference evidence="5 6" key="1">
    <citation type="journal article" date="2011" name="PLoS Pathog.">
        <title>Endophytic Life Strategies Decoded by Genome and Transcriptome Analyses of the Mutualistic Root Symbiont Piriformospora indica.</title>
        <authorList>
            <person name="Zuccaro A."/>
            <person name="Lahrmann U."/>
            <person name="Guldener U."/>
            <person name="Langen G."/>
            <person name="Pfiffi S."/>
            <person name="Biedenkopf D."/>
            <person name="Wong P."/>
            <person name="Samans B."/>
            <person name="Grimm C."/>
            <person name="Basiewicz M."/>
            <person name="Murat C."/>
            <person name="Martin F."/>
            <person name="Kogel K.H."/>
        </authorList>
    </citation>
    <scope>NUCLEOTIDE SEQUENCE [LARGE SCALE GENOMIC DNA]</scope>
    <source>
        <strain evidence="5 6">DSM 11827</strain>
    </source>
</reference>
<dbReference type="GO" id="GO:1904263">
    <property type="term" value="P:positive regulation of TORC1 signaling"/>
    <property type="evidence" value="ECO:0007669"/>
    <property type="project" value="TreeGrafter"/>
</dbReference>
<organism evidence="5 6">
    <name type="scientific">Serendipita indica (strain DSM 11827)</name>
    <name type="common">Root endophyte fungus</name>
    <name type="synonym">Piriformospora indica</name>
    <dbReference type="NCBI Taxonomy" id="1109443"/>
    <lineage>
        <taxon>Eukaryota</taxon>
        <taxon>Fungi</taxon>
        <taxon>Dikarya</taxon>
        <taxon>Basidiomycota</taxon>
        <taxon>Agaricomycotina</taxon>
        <taxon>Agaricomycetes</taxon>
        <taxon>Sebacinales</taxon>
        <taxon>Serendipitaceae</taxon>
        <taxon>Serendipita</taxon>
    </lineage>
</organism>
<dbReference type="GO" id="GO:0003924">
    <property type="term" value="F:GTPase activity"/>
    <property type="evidence" value="ECO:0007669"/>
    <property type="project" value="UniProtKB-UniRule"/>
</dbReference>
<dbReference type="HOGENOM" id="CLU_047421_2_0_1"/>
<dbReference type="GO" id="GO:0000329">
    <property type="term" value="C:fungal-type vacuole membrane"/>
    <property type="evidence" value="ECO:0007669"/>
    <property type="project" value="TreeGrafter"/>
</dbReference>
<dbReference type="GO" id="GO:0009267">
    <property type="term" value="P:cellular response to starvation"/>
    <property type="evidence" value="ECO:0007669"/>
    <property type="project" value="TreeGrafter"/>
</dbReference>
<evidence type="ECO:0000313" key="5">
    <source>
        <dbReference type="EMBL" id="CCA67063.1"/>
    </source>
</evidence>
<proteinExistence type="inferred from homology"/>
<dbReference type="Proteomes" id="UP000007148">
    <property type="component" value="Unassembled WGS sequence"/>
</dbReference>
<comment type="similarity">
    <text evidence="1 4">Belongs to the GTR/RAG GTP-binding protein family.</text>
</comment>
<gene>
    <name evidence="5" type="ORF">PIIN_00900</name>
</gene>
<dbReference type="AlphaFoldDB" id="G4T6W2"/>
<accession>G4T6W2</accession>
<dbReference type="eggNOG" id="KOG3887">
    <property type="taxonomic scope" value="Eukaryota"/>
</dbReference>
<comment type="function">
    <text evidence="4">GTPase involved in activation of the TORC1 signaling pathway, which promotes growth and represses autophagy in nutrient-rich conditions.</text>
</comment>
<keyword evidence="6" id="KW-1185">Reference proteome</keyword>
<dbReference type="GO" id="GO:0005525">
    <property type="term" value="F:GTP binding"/>
    <property type="evidence" value="ECO:0007669"/>
    <property type="project" value="UniProtKB-UniRule"/>
</dbReference>
<dbReference type="OrthoDB" id="26136at2759"/>
<sequence>MVVETSKKADDKVGDNYYQRILITGLRRSIIPLEIWDLPGSEDIPETDLTGYLRDVQAVDHWFNAIAQFADMLAFATEANAVHLVFHLFVHKMETLANENKQAKFSDVQRRIADELEGQNLHDSPLARSMMFHATSIYDHTIYEAFSNVITRMIPTDTLGQYENLLNSVHISCGSQYAFLFDSKACLRVSANQETHEMPTFSLSVEYLKLLTAMSGVIGTGLREGESDGTYSCQLILSESTIAYWQINKWVYWPIHFVIEFDEDDRELSLIMGLSSQVWKDLRGTIEYNVLLYRETLLQVLDLIEQHRRAASA</sequence>
<dbReference type="GO" id="GO:0005634">
    <property type="term" value="C:nucleus"/>
    <property type="evidence" value="ECO:0007669"/>
    <property type="project" value="TreeGrafter"/>
</dbReference>
<protein>
    <recommendedName>
        <fullName evidence="4">GTP-binding protein</fullName>
    </recommendedName>
</protein>
<evidence type="ECO:0000256" key="4">
    <source>
        <dbReference type="RuleBase" id="RU367014"/>
    </source>
</evidence>
<comment type="subunit">
    <text evidence="4">Component of the GSE complex.</text>
</comment>
<evidence type="ECO:0000256" key="3">
    <source>
        <dbReference type="ARBA" id="ARBA00023134"/>
    </source>
</evidence>
<dbReference type="InterPro" id="IPR006762">
    <property type="entry name" value="Gtr1_RagA"/>
</dbReference>
<dbReference type="STRING" id="1109443.G4T6W2"/>
<dbReference type="InParanoid" id="G4T6W2"/>
<dbReference type="EMBL" id="CAFZ01000009">
    <property type="protein sequence ID" value="CCA67063.1"/>
    <property type="molecule type" value="Genomic_DNA"/>
</dbReference>
<dbReference type="Pfam" id="PF04670">
    <property type="entry name" value="Gtr1_RagA"/>
    <property type="match status" value="1"/>
</dbReference>
<dbReference type="Gene3D" id="3.30.450.190">
    <property type="match status" value="1"/>
</dbReference>
<dbReference type="PANTHER" id="PTHR11259">
    <property type="entry name" value="RAS-RELATED GTP BINDING RAG/GTR YEAST"/>
    <property type="match status" value="1"/>
</dbReference>
<comment type="caution">
    <text evidence="5">The sequence shown here is derived from an EMBL/GenBank/DDBJ whole genome shotgun (WGS) entry which is preliminary data.</text>
</comment>
<dbReference type="Gene3D" id="3.40.50.300">
    <property type="entry name" value="P-loop containing nucleotide triphosphate hydrolases"/>
    <property type="match status" value="1"/>
</dbReference>
<evidence type="ECO:0000313" key="6">
    <source>
        <dbReference type="Proteomes" id="UP000007148"/>
    </source>
</evidence>
<dbReference type="InterPro" id="IPR027417">
    <property type="entry name" value="P-loop_NTPase"/>
</dbReference>
<keyword evidence="3 4" id="KW-0342">GTP-binding</keyword>
<evidence type="ECO:0000256" key="1">
    <source>
        <dbReference type="ARBA" id="ARBA00007756"/>
    </source>
</evidence>